<dbReference type="InterPro" id="IPR036397">
    <property type="entry name" value="RNaseH_sf"/>
</dbReference>
<name>A0A371G3F3_MUCPR</name>
<dbReference type="SUPFAM" id="SSF53098">
    <property type="entry name" value="Ribonuclease H-like"/>
    <property type="match status" value="1"/>
</dbReference>
<reference evidence="1" key="1">
    <citation type="submission" date="2018-05" db="EMBL/GenBank/DDBJ databases">
        <title>Draft genome of Mucuna pruriens seed.</title>
        <authorList>
            <person name="Nnadi N.E."/>
            <person name="Vos R."/>
            <person name="Hasami M.H."/>
            <person name="Devisetty U.K."/>
            <person name="Aguiy J.C."/>
        </authorList>
    </citation>
    <scope>NUCLEOTIDE SEQUENCE [LARGE SCALE GENOMIC DNA]</scope>
    <source>
        <strain evidence="1">JCA_2017</strain>
    </source>
</reference>
<dbReference type="InterPro" id="IPR012337">
    <property type="entry name" value="RNaseH-like_sf"/>
</dbReference>
<dbReference type="OrthoDB" id="1434039at2759"/>
<protein>
    <recommendedName>
        <fullName evidence="3">Integrase catalytic domain-containing protein</fullName>
    </recommendedName>
</protein>
<gene>
    <name evidence="1" type="ORF">CR513_33830</name>
</gene>
<accession>A0A371G3F3</accession>
<proteinExistence type="predicted"/>
<dbReference type="Proteomes" id="UP000257109">
    <property type="component" value="Unassembled WGS sequence"/>
</dbReference>
<evidence type="ECO:0008006" key="3">
    <source>
        <dbReference type="Google" id="ProtNLM"/>
    </source>
</evidence>
<dbReference type="EMBL" id="QJKJ01006886">
    <property type="protein sequence ID" value="RDX85031.1"/>
    <property type="molecule type" value="Genomic_DNA"/>
</dbReference>
<evidence type="ECO:0000313" key="2">
    <source>
        <dbReference type="Proteomes" id="UP000257109"/>
    </source>
</evidence>
<sequence length="303" mass="35099">MFLLQEFDIEIRDKKGVKNSVADHLSRIERENDPMPIRDDFLEEKLLQLDKITPWFADICNFIFPPEASRLYKEKLKMMLNITYGMIHTFTDFIMIKSFVGAFWILRSSRSFTFAIQHPEAVTIDQLGQPKKCLIVGSTGPPFSETQFVSTYKQCQRAGMAISRRHEMPQQPNLFCEFFDVWGIDFMGPFLVSNGYSYLFLAIDYVLRWVEIVATKTNDAKVVVFGVPKALISDQGSHFCNRVIIGWRAKLPQHTTPRQTAKQKYSTEKLRKSCKRWPIPIERIGVDSLRMLYGHTELHTGLS</sequence>
<organism evidence="1 2">
    <name type="scientific">Mucuna pruriens</name>
    <name type="common">Velvet bean</name>
    <name type="synonym">Dolichos pruriens</name>
    <dbReference type="NCBI Taxonomy" id="157652"/>
    <lineage>
        <taxon>Eukaryota</taxon>
        <taxon>Viridiplantae</taxon>
        <taxon>Streptophyta</taxon>
        <taxon>Embryophyta</taxon>
        <taxon>Tracheophyta</taxon>
        <taxon>Spermatophyta</taxon>
        <taxon>Magnoliopsida</taxon>
        <taxon>eudicotyledons</taxon>
        <taxon>Gunneridae</taxon>
        <taxon>Pentapetalae</taxon>
        <taxon>rosids</taxon>
        <taxon>fabids</taxon>
        <taxon>Fabales</taxon>
        <taxon>Fabaceae</taxon>
        <taxon>Papilionoideae</taxon>
        <taxon>50 kb inversion clade</taxon>
        <taxon>NPAAA clade</taxon>
        <taxon>indigoferoid/millettioid clade</taxon>
        <taxon>Phaseoleae</taxon>
        <taxon>Mucuna</taxon>
    </lineage>
</organism>
<keyword evidence="2" id="KW-1185">Reference proteome</keyword>
<feature type="non-terminal residue" evidence="1">
    <location>
        <position position="1"/>
    </location>
</feature>
<evidence type="ECO:0000313" key="1">
    <source>
        <dbReference type="EMBL" id="RDX85031.1"/>
    </source>
</evidence>
<dbReference type="AlphaFoldDB" id="A0A371G3F3"/>
<comment type="caution">
    <text evidence="1">The sequence shown here is derived from an EMBL/GenBank/DDBJ whole genome shotgun (WGS) entry which is preliminary data.</text>
</comment>
<dbReference type="Gene3D" id="3.30.420.10">
    <property type="entry name" value="Ribonuclease H-like superfamily/Ribonuclease H"/>
    <property type="match status" value="1"/>
</dbReference>
<dbReference type="GO" id="GO:0003676">
    <property type="term" value="F:nucleic acid binding"/>
    <property type="evidence" value="ECO:0007669"/>
    <property type="project" value="InterPro"/>
</dbReference>
<dbReference type="PANTHER" id="PTHR47266">
    <property type="entry name" value="ENDONUCLEASE-RELATED"/>
    <property type="match status" value="1"/>
</dbReference>
<dbReference type="InterPro" id="IPR052160">
    <property type="entry name" value="Gypsy_RT_Integrase-like"/>
</dbReference>